<accession>A0A5B8XVF0</accession>
<dbReference type="RefSeq" id="WP_146962279.1">
    <property type="nucleotide sequence ID" value="NZ_CP042467.1"/>
</dbReference>
<proteinExistence type="predicted"/>
<dbReference type="EMBL" id="CP042467">
    <property type="protein sequence ID" value="QED29157.1"/>
    <property type="molecule type" value="Genomic_DNA"/>
</dbReference>
<evidence type="ECO:0000313" key="2">
    <source>
        <dbReference type="Proteomes" id="UP000321595"/>
    </source>
</evidence>
<dbReference type="OrthoDB" id="5497146at2"/>
<keyword evidence="2" id="KW-1185">Reference proteome</keyword>
<name>A0A5B8XVF0_9DELT</name>
<reference evidence="1 2" key="1">
    <citation type="submission" date="2019-08" db="EMBL/GenBank/DDBJ databases">
        <authorList>
            <person name="Liang Q."/>
        </authorList>
    </citation>
    <scope>NUCLEOTIDE SEQUENCE [LARGE SCALE GENOMIC DNA]</scope>
    <source>
        <strain evidence="1 2">V1718</strain>
    </source>
</reference>
<evidence type="ECO:0000313" key="1">
    <source>
        <dbReference type="EMBL" id="QED29157.1"/>
    </source>
</evidence>
<dbReference type="Proteomes" id="UP000321595">
    <property type="component" value="Chromosome"/>
</dbReference>
<organism evidence="1 2">
    <name type="scientific">Microvenator marinus</name>
    <dbReference type="NCBI Taxonomy" id="2600177"/>
    <lineage>
        <taxon>Bacteria</taxon>
        <taxon>Deltaproteobacteria</taxon>
        <taxon>Bradymonadales</taxon>
        <taxon>Microvenatoraceae</taxon>
        <taxon>Microvenator</taxon>
    </lineage>
</organism>
<sequence length="222" mass="26173">MRERPLPEAIRGSWYYLPANTDPRQTGEKGIQMYRFRLDGTFSLFGGRAGSWTEKERGEYTFDGQFLIIRGRNTETFRVKASRYWRWTLEGKKEDYVLVRGKATDDDFKALPPEQAKEIRILPIRVLIHNEYDEREGIFELVYESENIRKPVGSFFVEHNTEDGKMWVGLSPWAEGLEPKTWERIIRESFLDIHRSKPDDVTVVTIRNLRDNESKVFNYVLG</sequence>
<gene>
    <name evidence="1" type="ORF">FRD01_18300</name>
</gene>
<protein>
    <submittedName>
        <fullName evidence="1">Uncharacterized protein</fullName>
    </submittedName>
</protein>
<dbReference type="KEGG" id="bbae:FRD01_18300"/>
<dbReference type="AlphaFoldDB" id="A0A5B8XVF0"/>